<accession>A0A369JFN2</accession>
<dbReference type="EMBL" id="LUEZ02000058">
    <property type="protein sequence ID" value="RDB20718.1"/>
    <property type="molecule type" value="Genomic_DNA"/>
</dbReference>
<dbReference type="STRING" id="39966.A0A369JFN2"/>
<gene>
    <name evidence="2" type="ORF">Hypma_012092</name>
</gene>
<proteinExistence type="predicted"/>
<protein>
    <recommendedName>
        <fullName evidence="4">Ecp2 effector protein domain-containing protein</fullName>
    </recommendedName>
</protein>
<keyword evidence="3" id="KW-1185">Reference proteome</keyword>
<reference evidence="2" key="1">
    <citation type="submission" date="2018-04" db="EMBL/GenBank/DDBJ databases">
        <title>Whole genome sequencing of Hypsizygus marmoreus.</title>
        <authorList>
            <person name="Choi I.-G."/>
            <person name="Min B."/>
            <person name="Kim J.-G."/>
            <person name="Kim S."/>
            <person name="Oh Y.-L."/>
            <person name="Kong W.-S."/>
            <person name="Park H."/>
            <person name="Jeong J."/>
            <person name="Song E.-S."/>
        </authorList>
    </citation>
    <scope>NUCLEOTIDE SEQUENCE [LARGE SCALE GENOMIC DNA]</scope>
    <source>
        <strain evidence="2">51987-8</strain>
    </source>
</reference>
<evidence type="ECO:0000313" key="3">
    <source>
        <dbReference type="Proteomes" id="UP000076154"/>
    </source>
</evidence>
<feature type="signal peptide" evidence="1">
    <location>
        <begin position="1"/>
        <end position="20"/>
    </location>
</feature>
<evidence type="ECO:0000256" key="1">
    <source>
        <dbReference type="SAM" id="SignalP"/>
    </source>
</evidence>
<dbReference type="AlphaFoldDB" id="A0A369JFN2"/>
<dbReference type="OrthoDB" id="2888338at2759"/>
<dbReference type="Proteomes" id="UP000076154">
    <property type="component" value="Unassembled WGS sequence"/>
</dbReference>
<evidence type="ECO:0008006" key="4">
    <source>
        <dbReference type="Google" id="ProtNLM"/>
    </source>
</evidence>
<sequence length="164" mass="17777">MKLFTTILLSLSTLVLNVQGSAVSPSPLPSFVSVENVSREFNGNATSVNKRAGTEIVTCYNAGTRVDRGPSTSSIDDFCNRFKGQTLSNGQNVANRYDWGTFTILVSAEAINGCSFTIDGNCNRLLRKPVDECNTRGENGKQGGFVRDLCGQWRYDPGSNGSDY</sequence>
<dbReference type="InParanoid" id="A0A369JFN2"/>
<feature type="chain" id="PRO_5016810544" description="Ecp2 effector protein domain-containing protein" evidence="1">
    <location>
        <begin position="21"/>
        <end position="164"/>
    </location>
</feature>
<name>A0A369JFN2_HYPMA</name>
<keyword evidence="1" id="KW-0732">Signal</keyword>
<organism evidence="2 3">
    <name type="scientific">Hypsizygus marmoreus</name>
    <name type="common">White beech mushroom</name>
    <name type="synonym">Agaricus marmoreus</name>
    <dbReference type="NCBI Taxonomy" id="39966"/>
    <lineage>
        <taxon>Eukaryota</taxon>
        <taxon>Fungi</taxon>
        <taxon>Dikarya</taxon>
        <taxon>Basidiomycota</taxon>
        <taxon>Agaricomycotina</taxon>
        <taxon>Agaricomycetes</taxon>
        <taxon>Agaricomycetidae</taxon>
        <taxon>Agaricales</taxon>
        <taxon>Tricholomatineae</taxon>
        <taxon>Lyophyllaceae</taxon>
        <taxon>Hypsizygus</taxon>
    </lineage>
</organism>
<comment type="caution">
    <text evidence="2">The sequence shown here is derived from an EMBL/GenBank/DDBJ whole genome shotgun (WGS) entry which is preliminary data.</text>
</comment>
<evidence type="ECO:0000313" key="2">
    <source>
        <dbReference type="EMBL" id="RDB20718.1"/>
    </source>
</evidence>